<dbReference type="Proteomes" id="UP000279562">
    <property type="component" value="Unassembled WGS sequence"/>
</dbReference>
<dbReference type="GO" id="GO:0005886">
    <property type="term" value="C:plasma membrane"/>
    <property type="evidence" value="ECO:0007669"/>
    <property type="project" value="UniProtKB-SubCell"/>
</dbReference>
<evidence type="ECO:0000259" key="9">
    <source>
        <dbReference type="Pfam" id="PF12704"/>
    </source>
</evidence>
<sequence length="417" mass="46227">MIDLWQEIYGTIKRNKLRTALTGFAVAWGIFILILLLGAGNGVMNAQNEQMASLAMNSIKVGAGWTSKPYDGLSQGRRIQLNNGDLAITRNMRKHVENAGAVIYQSGMNISYGNEYINERLMGVHPNYLEIERPTVVEGRFINQLDIREKRKVAILNERSVKTLFKHGAKPLGKMLNMGGVMFQVVGVYKDKGNSGGQDVFVPFSTLQTVYNKGDKLNNILMSIKDLNTEEENKVFEADYRAAIGAHQRFDKTDDGAIWIWNRFTQMTQMNKGADYMRTAIWIIGLFTLLSGIVGVSNIMLITVKERTREFGIRKALGARPWSILKLVIVESVVITAFFGYIGMVAGVGVTEYMNMTAGKAVMDIGVQQQTMFLNPTVDLGIAIRATMTLIVAGTLAGLFPALKAVKTRPIEALRAD</sequence>
<dbReference type="InterPro" id="IPR003838">
    <property type="entry name" value="ABC3_permease_C"/>
</dbReference>
<evidence type="ECO:0000256" key="2">
    <source>
        <dbReference type="ARBA" id="ARBA00022475"/>
    </source>
</evidence>
<evidence type="ECO:0000313" key="11">
    <source>
        <dbReference type="Proteomes" id="UP000279562"/>
    </source>
</evidence>
<gene>
    <name evidence="10" type="ORF">EII33_00165</name>
</gene>
<dbReference type="RefSeq" id="WP_125238017.1">
    <property type="nucleotide sequence ID" value="NZ_DBFYXE010000057.1"/>
</dbReference>
<feature type="domain" description="MacB-like periplasmic core" evidence="9">
    <location>
        <begin position="19"/>
        <end position="229"/>
    </location>
</feature>
<keyword evidence="4 7" id="KW-1133">Transmembrane helix</keyword>
<dbReference type="Pfam" id="PF02687">
    <property type="entry name" value="FtsX"/>
    <property type="match status" value="1"/>
</dbReference>
<dbReference type="PANTHER" id="PTHR30572:SF4">
    <property type="entry name" value="ABC TRANSPORTER PERMEASE YTRF"/>
    <property type="match status" value="1"/>
</dbReference>
<dbReference type="AlphaFoldDB" id="A0A3P2AI31"/>
<evidence type="ECO:0000313" key="10">
    <source>
        <dbReference type="EMBL" id="RRD93303.1"/>
    </source>
</evidence>
<feature type="transmembrane region" description="Helical" evidence="7">
    <location>
        <begin position="21"/>
        <end position="44"/>
    </location>
</feature>
<comment type="caution">
    <text evidence="10">The sequence shown here is derived from an EMBL/GenBank/DDBJ whole genome shotgun (WGS) entry which is preliminary data.</text>
</comment>
<evidence type="ECO:0000256" key="4">
    <source>
        <dbReference type="ARBA" id="ARBA00022989"/>
    </source>
</evidence>
<evidence type="ECO:0000259" key="8">
    <source>
        <dbReference type="Pfam" id="PF02687"/>
    </source>
</evidence>
<keyword evidence="5 7" id="KW-0472">Membrane</keyword>
<dbReference type="InterPro" id="IPR050250">
    <property type="entry name" value="Macrolide_Exporter_MacB"/>
</dbReference>
<evidence type="ECO:0000256" key="1">
    <source>
        <dbReference type="ARBA" id="ARBA00004651"/>
    </source>
</evidence>
<feature type="transmembrane region" description="Helical" evidence="7">
    <location>
        <begin position="280"/>
        <end position="304"/>
    </location>
</feature>
<keyword evidence="11" id="KW-1185">Reference proteome</keyword>
<evidence type="ECO:0000256" key="3">
    <source>
        <dbReference type="ARBA" id="ARBA00022692"/>
    </source>
</evidence>
<proteinExistence type="inferred from homology"/>
<feature type="domain" description="ABC3 transporter permease C-terminal" evidence="8">
    <location>
        <begin position="283"/>
        <end position="409"/>
    </location>
</feature>
<dbReference type="InterPro" id="IPR025857">
    <property type="entry name" value="MacB_PCD"/>
</dbReference>
<comment type="similarity">
    <text evidence="6">Belongs to the ABC-4 integral membrane protein family.</text>
</comment>
<dbReference type="PANTHER" id="PTHR30572">
    <property type="entry name" value="MEMBRANE COMPONENT OF TRANSPORTER-RELATED"/>
    <property type="match status" value="1"/>
</dbReference>
<organism evidence="10 11">
    <name type="scientific">Prevotella heparinolytica</name>
    <dbReference type="NCBI Taxonomy" id="28113"/>
    <lineage>
        <taxon>Bacteria</taxon>
        <taxon>Pseudomonadati</taxon>
        <taxon>Bacteroidota</taxon>
        <taxon>Bacteroidia</taxon>
        <taxon>Bacteroidales</taxon>
        <taxon>Bacteroidaceae</taxon>
        <taxon>Bacteroides</taxon>
    </lineage>
</organism>
<reference evidence="10 11" key="1">
    <citation type="submission" date="2018-11" db="EMBL/GenBank/DDBJ databases">
        <title>Genomes From Bacteria Associated with the Canine Oral Cavity: a Test Case for Automated Genome-Based Taxonomic Assignment.</title>
        <authorList>
            <person name="Coil D.A."/>
            <person name="Jospin G."/>
            <person name="Darling A.E."/>
            <person name="Wallis C."/>
            <person name="Davis I.J."/>
            <person name="Harris S."/>
            <person name="Eisen J.A."/>
            <person name="Holcombe L.J."/>
            <person name="O'Flynn C."/>
        </authorList>
    </citation>
    <scope>NUCLEOTIDE SEQUENCE [LARGE SCALE GENOMIC DNA]</scope>
    <source>
        <strain evidence="10 11">OH1047_COT-310</strain>
    </source>
</reference>
<evidence type="ECO:0000256" key="6">
    <source>
        <dbReference type="ARBA" id="ARBA00038076"/>
    </source>
</evidence>
<evidence type="ECO:0000256" key="5">
    <source>
        <dbReference type="ARBA" id="ARBA00023136"/>
    </source>
</evidence>
<dbReference type="GO" id="GO:0022857">
    <property type="term" value="F:transmembrane transporter activity"/>
    <property type="evidence" value="ECO:0007669"/>
    <property type="project" value="TreeGrafter"/>
</dbReference>
<dbReference type="Pfam" id="PF12704">
    <property type="entry name" value="MacB_PCD"/>
    <property type="match status" value="1"/>
</dbReference>
<feature type="transmembrane region" description="Helical" evidence="7">
    <location>
        <begin position="382"/>
        <end position="403"/>
    </location>
</feature>
<keyword evidence="2" id="KW-1003">Cell membrane</keyword>
<accession>A0A3P2AI31</accession>
<dbReference type="EMBL" id="RQYF01000001">
    <property type="protein sequence ID" value="RRD93303.1"/>
    <property type="molecule type" value="Genomic_DNA"/>
</dbReference>
<protein>
    <submittedName>
        <fullName evidence="10">FtsX-like permease family protein</fullName>
    </submittedName>
</protein>
<keyword evidence="3 7" id="KW-0812">Transmembrane</keyword>
<evidence type="ECO:0000256" key="7">
    <source>
        <dbReference type="SAM" id="Phobius"/>
    </source>
</evidence>
<name>A0A3P2AI31_9BACE</name>
<comment type="subcellular location">
    <subcellularLocation>
        <location evidence="1">Cell membrane</location>
        <topology evidence="1">Multi-pass membrane protein</topology>
    </subcellularLocation>
</comment>
<feature type="transmembrane region" description="Helical" evidence="7">
    <location>
        <begin position="324"/>
        <end position="346"/>
    </location>
</feature>